<dbReference type="OrthoDB" id="9807318at2"/>
<feature type="region of interest" description="Disordered" evidence="10">
    <location>
        <begin position="65"/>
        <end position="85"/>
    </location>
</feature>
<evidence type="ECO:0000313" key="15">
    <source>
        <dbReference type="Proteomes" id="UP000246018"/>
    </source>
</evidence>
<dbReference type="PROSITE" id="PS51710">
    <property type="entry name" value="G_OBG"/>
    <property type="match status" value="1"/>
</dbReference>
<evidence type="ECO:0000256" key="3">
    <source>
        <dbReference type="ARBA" id="ARBA00022490"/>
    </source>
</evidence>
<dbReference type="Pfam" id="PF01018">
    <property type="entry name" value="GTP1_OBG"/>
    <property type="match status" value="1"/>
</dbReference>
<dbReference type="Proteomes" id="UP000246018">
    <property type="component" value="Unassembled WGS sequence"/>
</dbReference>
<dbReference type="InterPro" id="IPR036346">
    <property type="entry name" value="GTP-bd_prot_GTP1/OBG_C_sf"/>
</dbReference>
<proteinExistence type="inferred from homology"/>
<feature type="region of interest" description="Disordered" evidence="10">
    <location>
        <begin position="440"/>
        <end position="517"/>
    </location>
</feature>
<dbReference type="NCBIfam" id="TIGR03595">
    <property type="entry name" value="Obg_CgtA_exten"/>
    <property type="match status" value="1"/>
</dbReference>
<evidence type="ECO:0000256" key="7">
    <source>
        <dbReference type="ARBA" id="ARBA00022842"/>
    </source>
</evidence>
<dbReference type="PRINTS" id="PR00326">
    <property type="entry name" value="GTP1OBG"/>
</dbReference>
<dbReference type="HAMAP" id="MF_01454">
    <property type="entry name" value="GTPase_Obg"/>
    <property type="match status" value="1"/>
</dbReference>
<keyword evidence="4 9" id="KW-0479">Metal-binding</keyword>
<dbReference type="PROSITE" id="PS51883">
    <property type="entry name" value="OBG"/>
    <property type="match status" value="1"/>
</dbReference>
<dbReference type="InterPro" id="IPR045086">
    <property type="entry name" value="OBG_GTPase"/>
</dbReference>
<keyword evidence="15" id="KW-1185">Reference proteome</keyword>
<dbReference type="SUPFAM" id="SSF52540">
    <property type="entry name" value="P-loop containing nucleoside triphosphate hydrolases"/>
    <property type="match status" value="1"/>
</dbReference>
<evidence type="ECO:0000256" key="8">
    <source>
        <dbReference type="ARBA" id="ARBA00023134"/>
    </source>
</evidence>
<evidence type="ECO:0000256" key="4">
    <source>
        <dbReference type="ARBA" id="ARBA00022723"/>
    </source>
</evidence>
<dbReference type="PANTHER" id="PTHR11702">
    <property type="entry name" value="DEVELOPMENTALLY REGULATED GTP-BINDING PROTEIN-RELATED"/>
    <property type="match status" value="1"/>
</dbReference>
<comment type="similarity">
    <text evidence="2 9">Belongs to the TRAFAC class OBG-HflX-like GTPase superfamily. OBG GTPase family.</text>
</comment>
<dbReference type="InterPro" id="IPR036726">
    <property type="entry name" value="GTP1_OBG_dom_sf"/>
</dbReference>
<gene>
    <name evidence="9" type="primary">obg</name>
    <name evidence="14" type="ORF">DDE18_17990</name>
</gene>
<dbReference type="RefSeq" id="WP_116573661.1">
    <property type="nucleotide sequence ID" value="NZ_QDGZ01000008.1"/>
</dbReference>
<dbReference type="Gene3D" id="3.30.300.350">
    <property type="entry name" value="GTP-binding protein OBG, C-terminal domain"/>
    <property type="match status" value="1"/>
</dbReference>
<feature type="binding site" evidence="9">
    <location>
        <begin position="168"/>
        <end position="175"/>
    </location>
    <ligand>
        <name>GTP</name>
        <dbReference type="ChEBI" id="CHEBI:37565"/>
    </ligand>
</feature>
<comment type="cofactor">
    <cofactor evidence="1 9">
        <name>Mg(2+)</name>
        <dbReference type="ChEBI" id="CHEBI:18420"/>
    </cofactor>
</comment>
<comment type="subcellular location">
    <subcellularLocation>
        <location evidence="9">Cytoplasm</location>
    </subcellularLocation>
</comment>
<dbReference type="SUPFAM" id="SSF82051">
    <property type="entry name" value="Obg GTP-binding protein N-terminal domain"/>
    <property type="match status" value="1"/>
</dbReference>
<evidence type="ECO:0000256" key="5">
    <source>
        <dbReference type="ARBA" id="ARBA00022741"/>
    </source>
</evidence>
<comment type="caution">
    <text evidence="14">The sequence shown here is derived from an EMBL/GenBank/DDBJ whole genome shotgun (WGS) entry which is preliminary data.</text>
</comment>
<dbReference type="NCBIfam" id="TIGR02729">
    <property type="entry name" value="Obg_CgtA"/>
    <property type="match status" value="1"/>
</dbReference>
<dbReference type="InterPro" id="IPR015349">
    <property type="entry name" value="OCT_dom"/>
</dbReference>
<comment type="function">
    <text evidence="9">An essential GTPase which binds GTP, GDP and possibly (p)ppGpp with moderate affinity, with high nucleotide exchange rates and a fairly low GTP hydrolysis rate. Plays a role in control of the cell cycle, stress response, ribosome biogenesis and in those bacteria that undergo differentiation, in morphogenesis control.</text>
</comment>
<reference evidence="14 15" key="1">
    <citation type="submission" date="2018-04" db="EMBL/GenBank/DDBJ databases">
        <title>Genome of Nocardioides gansuensis WSJ-1.</title>
        <authorList>
            <person name="Wu S."/>
            <person name="Wang G."/>
        </authorList>
    </citation>
    <scope>NUCLEOTIDE SEQUENCE [LARGE SCALE GENOMIC DNA]</scope>
    <source>
        <strain evidence="14 15">WSJ-1</strain>
    </source>
</reference>
<feature type="binding site" evidence="9">
    <location>
        <position position="195"/>
    </location>
    <ligand>
        <name>Mg(2+)</name>
        <dbReference type="ChEBI" id="CHEBI:18420"/>
    </ligand>
</feature>
<dbReference type="PROSITE" id="PS00905">
    <property type="entry name" value="GTP1_OBG"/>
    <property type="match status" value="1"/>
</dbReference>
<dbReference type="GO" id="GO:0005525">
    <property type="term" value="F:GTP binding"/>
    <property type="evidence" value="ECO:0007669"/>
    <property type="project" value="UniProtKB-UniRule"/>
</dbReference>
<feature type="domain" description="OBG-type G" evidence="11">
    <location>
        <begin position="162"/>
        <end position="332"/>
    </location>
</feature>
<dbReference type="EMBL" id="QDGZ01000008">
    <property type="protein sequence ID" value="PVG81379.1"/>
    <property type="molecule type" value="Genomic_DNA"/>
</dbReference>
<dbReference type="NCBIfam" id="NF008955">
    <property type="entry name" value="PRK12297.1"/>
    <property type="match status" value="1"/>
</dbReference>
<keyword evidence="5 9" id="KW-0547">Nucleotide-binding</keyword>
<feature type="binding site" evidence="9">
    <location>
        <begin position="214"/>
        <end position="217"/>
    </location>
    <ligand>
        <name>GTP</name>
        <dbReference type="ChEBI" id="CHEBI:37565"/>
    </ligand>
</feature>
<dbReference type="InterPro" id="IPR027417">
    <property type="entry name" value="P-loop_NTPase"/>
</dbReference>
<organism evidence="14 15">
    <name type="scientific">Nocardioides gansuensis</name>
    <dbReference type="NCBI Taxonomy" id="2138300"/>
    <lineage>
        <taxon>Bacteria</taxon>
        <taxon>Bacillati</taxon>
        <taxon>Actinomycetota</taxon>
        <taxon>Actinomycetes</taxon>
        <taxon>Propionibacteriales</taxon>
        <taxon>Nocardioidaceae</taxon>
        <taxon>Nocardioides</taxon>
    </lineage>
</organism>
<name>A0A2T8F6Q7_9ACTN</name>
<dbReference type="FunFam" id="2.70.210.12:FF:000001">
    <property type="entry name" value="GTPase Obg"/>
    <property type="match status" value="1"/>
</dbReference>
<accession>A0A2T8F6Q7</accession>
<evidence type="ECO:0000259" key="13">
    <source>
        <dbReference type="PROSITE" id="PS51883"/>
    </source>
</evidence>
<protein>
    <recommendedName>
        <fullName evidence="9">GTPase Obg</fullName>
        <ecNumber evidence="9">3.6.5.-</ecNumber>
    </recommendedName>
    <alternativeName>
        <fullName evidence="9">GTP-binding protein Obg</fullName>
    </alternativeName>
</protein>
<dbReference type="NCBIfam" id="NF008956">
    <property type="entry name" value="PRK12299.1"/>
    <property type="match status" value="1"/>
</dbReference>
<dbReference type="EC" id="3.6.5.-" evidence="9"/>
<evidence type="ECO:0000256" key="10">
    <source>
        <dbReference type="SAM" id="MobiDB-lite"/>
    </source>
</evidence>
<dbReference type="Pfam" id="PF01926">
    <property type="entry name" value="MMR_HSR1"/>
    <property type="match status" value="1"/>
</dbReference>
<dbReference type="Gene3D" id="2.70.210.12">
    <property type="entry name" value="GTP1/OBG domain"/>
    <property type="match status" value="1"/>
</dbReference>
<feature type="compositionally biased region" description="Basic and acidic residues" evidence="10">
    <location>
        <begin position="441"/>
        <end position="489"/>
    </location>
</feature>
<feature type="domain" description="Obg" evidence="13">
    <location>
        <begin position="4"/>
        <end position="161"/>
    </location>
</feature>
<feature type="compositionally biased region" description="Acidic residues" evidence="10">
    <location>
        <begin position="507"/>
        <end position="517"/>
    </location>
</feature>
<dbReference type="InterPro" id="IPR006169">
    <property type="entry name" value="GTP1_OBG_dom"/>
</dbReference>
<comment type="subunit">
    <text evidence="9">Monomer.</text>
</comment>
<dbReference type="GO" id="GO:0042254">
    <property type="term" value="P:ribosome biogenesis"/>
    <property type="evidence" value="ECO:0007669"/>
    <property type="project" value="UniProtKB-UniRule"/>
</dbReference>
<dbReference type="InterPro" id="IPR006073">
    <property type="entry name" value="GTP-bd"/>
</dbReference>
<feature type="binding site" evidence="9">
    <location>
        <begin position="313"/>
        <end position="315"/>
    </location>
    <ligand>
        <name>GTP</name>
        <dbReference type="ChEBI" id="CHEBI:37565"/>
    </ligand>
</feature>
<evidence type="ECO:0000256" key="1">
    <source>
        <dbReference type="ARBA" id="ARBA00001946"/>
    </source>
</evidence>
<dbReference type="NCBIfam" id="NF008954">
    <property type="entry name" value="PRK12296.1"/>
    <property type="match status" value="1"/>
</dbReference>
<keyword evidence="3 9" id="KW-0963">Cytoplasm</keyword>
<evidence type="ECO:0000313" key="14">
    <source>
        <dbReference type="EMBL" id="PVG81379.1"/>
    </source>
</evidence>
<dbReference type="SUPFAM" id="SSF102741">
    <property type="entry name" value="Obg GTP-binding protein C-terminal domain"/>
    <property type="match status" value="1"/>
</dbReference>
<dbReference type="AlphaFoldDB" id="A0A2T8F6Q7"/>
<keyword evidence="6 9" id="KW-0378">Hydrolase</keyword>
<evidence type="ECO:0000259" key="12">
    <source>
        <dbReference type="PROSITE" id="PS51881"/>
    </source>
</evidence>
<dbReference type="PANTHER" id="PTHR11702:SF31">
    <property type="entry name" value="MITOCHONDRIAL RIBOSOME-ASSOCIATED GTPASE 2"/>
    <property type="match status" value="1"/>
</dbReference>
<dbReference type="InterPro" id="IPR006074">
    <property type="entry name" value="GTP1-OBG_CS"/>
</dbReference>
<evidence type="ECO:0000256" key="9">
    <source>
        <dbReference type="HAMAP-Rule" id="MF_01454"/>
    </source>
</evidence>
<feature type="binding site" evidence="9">
    <location>
        <position position="175"/>
    </location>
    <ligand>
        <name>Mg(2+)</name>
        <dbReference type="ChEBI" id="CHEBI:18420"/>
    </ligand>
</feature>
<dbReference type="GO" id="GO:0003924">
    <property type="term" value="F:GTPase activity"/>
    <property type="evidence" value="ECO:0007669"/>
    <property type="project" value="UniProtKB-UniRule"/>
</dbReference>
<keyword evidence="8 9" id="KW-0342">GTP-binding</keyword>
<dbReference type="InterPro" id="IPR014100">
    <property type="entry name" value="GTP-bd_Obg/CgtA"/>
</dbReference>
<feature type="binding site" evidence="9">
    <location>
        <begin position="284"/>
        <end position="287"/>
    </location>
    <ligand>
        <name>GTP</name>
        <dbReference type="ChEBI" id="CHEBI:37565"/>
    </ligand>
</feature>
<evidence type="ECO:0000256" key="2">
    <source>
        <dbReference type="ARBA" id="ARBA00007699"/>
    </source>
</evidence>
<dbReference type="PROSITE" id="PS51881">
    <property type="entry name" value="OCT"/>
    <property type="match status" value="1"/>
</dbReference>
<dbReference type="GO" id="GO:0000287">
    <property type="term" value="F:magnesium ion binding"/>
    <property type="evidence" value="ECO:0007669"/>
    <property type="project" value="InterPro"/>
</dbReference>
<dbReference type="CDD" id="cd01898">
    <property type="entry name" value="Obg"/>
    <property type="match status" value="1"/>
</dbReference>
<dbReference type="GO" id="GO:0005737">
    <property type="term" value="C:cytoplasm"/>
    <property type="evidence" value="ECO:0007669"/>
    <property type="project" value="UniProtKB-SubCell"/>
</dbReference>
<feature type="binding site" evidence="9">
    <location>
        <begin position="193"/>
        <end position="197"/>
    </location>
    <ligand>
        <name>GTP</name>
        <dbReference type="ChEBI" id="CHEBI:37565"/>
    </ligand>
</feature>
<dbReference type="Pfam" id="PF09269">
    <property type="entry name" value="DUF1967"/>
    <property type="match status" value="1"/>
</dbReference>
<evidence type="ECO:0000256" key="6">
    <source>
        <dbReference type="ARBA" id="ARBA00022801"/>
    </source>
</evidence>
<dbReference type="Gene3D" id="3.40.50.300">
    <property type="entry name" value="P-loop containing nucleotide triphosphate hydrolases"/>
    <property type="match status" value="1"/>
</dbReference>
<feature type="domain" description="OCT" evidence="12">
    <location>
        <begin position="351"/>
        <end position="432"/>
    </location>
</feature>
<keyword evidence="7 9" id="KW-0460">Magnesium</keyword>
<dbReference type="InterPro" id="IPR031167">
    <property type="entry name" value="G_OBG"/>
</dbReference>
<evidence type="ECO:0000259" key="11">
    <source>
        <dbReference type="PROSITE" id="PS51710"/>
    </source>
</evidence>
<sequence length="517" mass="54929">MAVPTFVDQVTLHVTAGRGGNGVASVHREKFKPLGGPDGGNGGPGGSVILRVDPDVTTLIDYHHSPKRRAEHGGHGAGAHRNGGHGADLVLPVPDGTLVKDMAGNVLADMVGAGTELVVATGGRGGLGNAALASSKRKAPGFALLGEPGDELDIRLELKVVADIGLVGFPSAGKSSLIAAVSRARPKIADYPFTTLVPNLGVVRAGDTTFTVADVPGLIEGAAEGRGLGHDFLRHIERCAALVHVIDTATIEPGRNPIDDLEVIEDELRRYGGLEDRPRLVALNKIDVPDGSEIADMVVDDLRARGLRVFPVSAASGAGLRELTFAMAEIVQRSRADRPVVEATRIVLRPRALDGGGDFSVEESPEGWRVRGEKPERWVRQTDFSNDEAVGFLADRLNRLGVEDRLVKLGAQEGDTVLIGPDTNAVVFDFKPGIEAGAEMLGRRGEDQRFDESRPAARRRREIDEAMDDRAEGETRADVARRLDRDKTGGRRTGSSGVGPMAYEIGSSDDPDWDGQE</sequence>